<sequence length="136" mass="16201">MEERLNKLKKSLNNSEFKDLQFTDNHKKNILNQLHRPHIEEELLLSIFQLLVEEKTGFTLSKKLRARGIRRFEDNEGHLYTILHRLEHKGYTQAEWKNGNEKYYHLTKKGGKLLDKYESSPRKQSLLQSLTEVLQP</sequence>
<dbReference type="NCBIfam" id="NF006931">
    <property type="entry name" value="PRK09416.1"/>
    <property type="match status" value="1"/>
</dbReference>
<gene>
    <name evidence="2" type="ORF">H0266_14235</name>
</gene>
<proteinExistence type="predicted"/>
<protein>
    <submittedName>
        <fullName evidence="2">PadR family transcriptional regulator</fullName>
    </submittedName>
</protein>
<dbReference type="Proteomes" id="UP000571017">
    <property type="component" value="Unassembled WGS sequence"/>
</dbReference>
<name>A0A838CVV7_9BACI</name>
<dbReference type="InterPro" id="IPR005149">
    <property type="entry name" value="Tscrpt_reg_PadR_N"/>
</dbReference>
<feature type="domain" description="Transcription regulator PadR N-terminal" evidence="1">
    <location>
        <begin position="50"/>
        <end position="114"/>
    </location>
</feature>
<dbReference type="Pfam" id="PF03551">
    <property type="entry name" value="PadR"/>
    <property type="match status" value="1"/>
</dbReference>
<dbReference type="InterPro" id="IPR036390">
    <property type="entry name" value="WH_DNA-bd_sf"/>
</dbReference>
<dbReference type="InterPro" id="IPR036388">
    <property type="entry name" value="WH-like_DNA-bd_sf"/>
</dbReference>
<accession>A0A838CVV7</accession>
<evidence type="ECO:0000313" key="2">
    <source>
        <dbReference type="EMBL" id="MBA2176051.1"/>
    </source>
</evidence>
<dbReference type="EMBL" id="JACEFG010000003">
    <property type="protein sequence ID" value="MBA2176051.1"/>
    <property type="molecule type" value="Genomic_DNA"/>
</dbReference>
<dbReference type="Gene3D" id="1.10.10.10">
    <property type="entry name" value="Winged helix-like DNA-binding domain superfamily/Winged helix DNA-binding domain"/>
    <property type="match status" value="1"/>
</dbReference>
<reference evidence="2 3" key="1">
    <citation type="journal article" date="2004" name="Extremophiles">
        <title>Halobacillus locisalis sp. nov., a halophilic bacterium isolated from a marine solar saltern of the Yellow Sea in Korea.</title>
        <authorList>
            <person name="Yoon J.H."/>
            <person name="Kang K.H."/>
            <person name="Oh T.K."/>
            <person name="Park Y.H."/>
        </authorList>
    </citation>
    <scope>NUCLEOTIDE SEQUENCE [LARGE SCALE GENOMIC DNA]</scope>
    <source>
        <strain evidence="2 3">KCTC 3788</strain>
    </source>
</reference>
<evidence type="ECO:0000313" key="3">
    <source>
        <dbReference type="Proteomes" id="UP000571017"/>
    </source>
</evidence>
<dbReference type="SUPFAM" id="SSF46785">
    <property type="entry name" value="Winged helix' DNA-binding domain"/>
    <property type="match status" value="1"/>
</dbReference>
<comment type="caution">
    <text evidence="2">The sequence shown here is derived from an EMBL/GenBank/DDBJ whole genome shotgun (WGS) entry which is preliminary data.</text>
</comment>
<dbReference type="RefSeq" id="WP_181473094.1">
    <property type="nucleotide sequence ID" value="NZ_JACEFG010000003.1"/>
</dbReference>
<organism evidence="2 3">
    <name type="scientific">Halobacillus locisalis</name>
    <dbReference type="NCBI Taxonomy" id="220753"/>
    <lineage>
        <taxon>Bacteria</taxon>
        <taxon>Bacillati</taxon>
        <taxon>Bacillota</taxon>
        <taxon>Bacilli</taxon>
        <taxon>Bacillales</taxon>
        <taxon>Bacillaceae</taxon>
        <taxon>Halobacillus</taxon>
    </lineage>
</organism>
<keyword evidence="3" id="KW-1185">Reference proteome</keyword>
<dbReference type="AlphaFoldDB" id="A0A838CVV7"/>
<evidence type="ECO:0000259" key="1">
    <source>
        <dbReference type="Pfam" id="PF03551"/>
    </source>
</evidence>